<reference evidence="1" key="1">
    <citation type="submission" date="2021-01" db="EMBL/GenBank/DDBJ databases">
        <title>Whole genome shotgun sequence of Actinoplanes cyaneus NBRC 14990.</title>
        <authorList>
            <person name="Komaki H."/>
            <person name="Tamura T."/>
        </authorList>
    </citation>
    <scope>NUCLEOTIDE SEQUENCE</scope>
    <source>
        <strain evidence="1">NBRC 14990</strain>
    </source>
</reference>
<dbReference type="EMBL" id="BOMH01000018">
    <property type="protein sequence ID" value="GID64875.1"/>
    <property type="molecule type" value="Genomic_DNA"/>
</dbReference>
<evidence type="ECO:0000313" key="1">
    <source>
        <dbReference type="EMBL" id="GID64875.1"/>
    </source>
</evidence>
<protein>
    <submittedName>
        <fullName evidence="1">Uncharacterized protein</fullName>
    </submittedName>
</protein>
<proteinExistence type="predicted"/>
<dbReference type="Proteomes" id="UP000619479">
    <property type="component" value="Unassembled WGS sequence"/>
</dbReference>
<keyword evidence="2" id="KW-1185">Reference proteome</keyword>
<gene>
    <name evidence="1" type="ORF">Acy02nite_27560</name>
</gene>
<accession>A0A919IF28</accession>
<organism evidence="1 2">
    <name type="scientific">Actinoplanes cyaneus</name>
    <dbReference type="NCBI Taxonomy" id="52696"/>
    <lineage>
        <taxon>Bacteria</taxon>
        <taxon>Bacillati</taxon>
        <taxon>Actinomycetota</taxon>
        <taxon>Actinomycetes</taxon>
        <taxon>Micromonosporales</taxon>
        <taxon>Micromonosporaceae</taxon>
        <taxon>Actinoplanes</taxon>
    </lineage>
</organism>
<evidence type="ECO:0000313" key="2">
    <source>
        <dbReference type="Proteomes" id="UP000619479"/>
    </source>
</evidence>
<dbReference type="AlphaFoldDB" id="A0A919IF28"/>
<sequence>MPFIREIRTTISNRIAERRAHRQLTSELAAFRTAAERTELDLVLGRHTAEETREIEAILNQQDAERRYQHALQSVGLSGPQH</sequence>
<name>A0A919IF28_9ACTN</name>
<dbReference type="RefSeq" id="WP_203740491.1">
    <property type="nucleotide sequence ID" value="NZ_BAAAUC010000074.1"/>
</dbReference>
<comment type="caution">
    <text evidence="1">The sequence shown here is derived from an EMBL/GenBank/DDBJ whole genome shotgun (WGS) entry which is preliminary data.</text>
</comment>